<reference evidence="3" key="1">
    <citation type="submission" date="2021-02" db="EMBL/GenBank/DDBJ databases">
        <authorList>
            <person name="Nowell W R."/>
        </authorList>
    </citation>
    <scope>NUCLEOTIDE SEQUENCE</scope>
</reference>
<gene>
    <name evidence="3" type="ORF">FNK824_LOCUS8122</name>
</gene>
<dbReference type="EMBL" id="CAJOBE010000788">
    <property type="protein sequence ID" value="CAF3685136.1"/>
    <property type="molecule type" value="Genomic_DNA"/>
</dbReference>
<keyword evidence="2" id="KW-1133">Transmembrane helix</keyword>
<proteinExistence type="predicted"/>
<evidence type="ECO:0000256" key="1">
    <source>
        <dbReference type="SAM" id="MobiDB-lite"/>
    </source>
</evidence>
<evidence type="ECO:0000313" key="4">
    <source>
        <dbReference type="Proteomes" id="UP000663874"/>
    </source>
</evidence>
<comment type="caution">
    <text evidence="3">The sequence shown here is derived from an EMBL/GenBank/DDBJ whole genome shotgun (WGS) entry which is preliminary data.</text>
</comment>
<accession>A0A818TCI9</accession>
<dbReference type="Proteomes" id="UP000663874">
    <property type="component" value="Unassembled WGS sequence"/>
</dbReference>
<dbReference type="AlphaFoldDB" id="A0A818TCI9"/>
<keyword evidence="2" id="KW-0812">Transmembrane</keyword>
<evidence type="ECO:0000313" key="3">
    <source>
        <dbReference type="EMBL" id="CAF3685136.1"/>
    </source>
</evidence>
<protein>
    <submittedName>
        <fullName evidence="3">Uncharacterized protein</fullName>
    </submittedName>
</protein>
<keyword evidence="2" id="KW-0472">Membrane</keyword>
<organism evidence="3 4">
    <name type="scientific">Rotaria sordida</name>
    <dbReference type="NCBI Taxonomy" id="392033"/>
    <lineage>
        <taxon>Eukaryota</taxon>
        <taxon>Metazoa</taxon>
        <taxon>Spiralia</taxon>
        <taxon>Gnathifera</taxon>
        <taxon>Rotifera</taxon>
        <taxon>Eurotatoria</taxon>
        <taxon>Bdelloidea</taxon>
        <taxon>Philodinida</taxon>
        <taxon>Philodinidae</taxon>
        <taxon>Rotaria</taxon>
    </lineage>
</organism>
<feature type="region of interest" description="Disordered" evidence="1">
    <location>
        <begin position="90"/>
        <end position="134"/>
    </location>
</feature>
<name>A0A818TCI9_9BILA</name>
<feature type="transmembrane region" description="Helical" evidence="2">
    <location>
        <begin position="57"/>
        <end position="81"/>
    </location>
</feature>
<sequence>MESPYSVDPYFTNGFSIRRSQIAHKDNNVAYVNIANDAVTEINRNENRRRMAYLRDCLICTCVLCLGLLAAAIGVALGLTLNGNATTTATTETTETTTTATTATTTTTTTETTTTTTTTETTTTTTTETTATTTTATTTTEYTWGYKTANVLILVVLKTPPSISVIVRHTNKNETNQSEKAISTRKGEFKTGFECDGQICEQTMLVKKTVGIRCLVFLISKMDDSTVN</sequence>
<evidence type="ECO:0000256" key="2">
    <source>
        <dbReference type="SAM" id="Phobius"/>
    </source>
</evidence>